<reference evidence="2" key="1">
    <citation type="journal article" date="2021" name="New Phytol.">
        <title>Evolutionary innovations through gain and loss of genes in the ectomycorrhizal Boletales.</title>
        <authorList>
            <person name="Wu G."/>
            <person name="Miyauchi S."/>
            <person name="Morin E."/>
            <person name="Kuo A."/>
            <person name="Drula E."/>
            <person name="Varga T."/>
            <person name="Kohler A."/>
            <person name="Feng B."/>
            <person name="Cao Y."/>
            <person name="Lipzen A."/>
            <person name="Daum C."/>
            <person name="Hundley H."/>
            <person name="Pangilinan J."/>
            <person name="Johnson J."/>
            <person name="Barry K."/>
            <person name="LaButti K."/>
            <person name="Ng V."/>
            <person name="Ahrendt S."/>
            <person name="Min B."/>
            <person name="Choi I.G."/>
            <person name="Park H."/>
            <person name="Plett J.M."/>
            <person name="Magnuson J."/>
            <person name="Spatafora J.W."/>
            <person name="Nagy L.G."/>
            <person name="Henrissat B."/>
            <person name="Grigoriev I.V."/>
            <person name="Yang Z.L."/>
            <person name="Xu J."/>
            <person name="Martin F.M."/>
        </authorList>
    </citation>
    <scope>NUCLEOTIDE SEQUENCE</scope>
    <source>
        <strain evidence="2">KKN 215</strain>
    </source>
</reference>
<feature type="compositionally biased region" description="Polar residues" evidence="1">
    <location>
        <begin position="30"/>
        <end position="41"/>
    </location>
</feature>
<dbReference type="AlphaFoldDB" id="A0A8K0XRV4"/>
<comment type="caution">
    <text evidence="2">The sequence shown here is derived from an EMBL/GenBank/DDBJ whole genome shotgun (WGS) entry which is preliminary data.</text>
</comment>
<feature type="non-terminal residue" evidence="2">
    <location>
        <position position="232"/>
    </location>
</feature>
<gene>
    <name evidence="2" type="ORF">BXZ70DRAFT_929458</name>
</gene>
<proteinExistence type="predicted"/>
<evidence type="ECO:0000313" key="2">
    <source>
        <dbReference type="EMBL" id="KAH8102692.1"/>
    </source>
</evidence>
<keyword evidence="3" id="KW-1185">Reference proteome</keyword>
<evidence type="ECO:0000256" key="1">
    <source>
        <dbReference type="SAM" id="MobiDB-lite"/>
    </source>
</evidence>
<protein>
    <submittedName>
        <fullName evidence="2">Uncharacterized protein</fullName>
    </submittedName>
</protein>
<feature type="region of interest" description="Disordered" evidence="1">
    <location>
        <begin position="28"/>
        <end position="53"/>
    </location>
</feature>
<sequence>CTTSCSEMDASSKAKKAVTFDLIPKVSQLEPATSSHSSSGLSVIPEDAPENEPPYPPVVAKRIRRRIPPSPPYPIEPIPDEIREGRDCFFYASHIPYRRIADITREIFPDRNKLKLDLDLATDSDMLFVQGMLQVRFGVQCRIRRTVVDQWHKDNIKKIKGEVGSEVCVAVVRIDNGAGLVWASNRMPTLTVAGVEYLEELSLSKPCWWEGYIFCSSCHLLSALAVVLLSIA</sequence>
<name>A0A8K0XRV4_9AGAR</name>
<organism evidence="2 3">
    <name type="scientific">Cristinia sonorae</name>
    <dbReference type="NCBI Taxonomy" id="1940300"/>
    <lineage>
        <taxon>Eukaryota</taxon>
        <taxon>Fungi</taxon>
        <taxon>Dikarya</taxon>
        <taxon>Basidiomycota</taxon>
        <taxon>Agaricomycotina</taxon>
        <taxon>Agaricomycetes</taxon>
        <taxon>Agaricomycetidae</taxon>
        <taxon>Agaricales</taxon>
        <taxon>Pleurotineae</taxon>
        <taxon>Stephanosporaceae</taxon>
        <taxon>Cristinia</taxon>
    </lineage>
</organism>
<accession>A0A8K0XRV4</accession>
<evidence type="ECO:0000313" key="3">
    <source>
        <dbReference type="Proteomes" id="UP000813824"/>
    </source>
</evidence>
<dbReference type="EMBL" id="JAEVFJ010000009">
    <property type="protein sequence ID" value="KAH8102692.1"/>
    <property type="molecule type" value="Genomic_DNA"/>
</dbReference>
<dbReference type="Proteomes" id="UP000813824">
    <property type="component" value="Unassembled WGS sequence"/>
</dbReference>